<organism evidence="1 2">
    <name type="scientific">Vigna unguiculata</name>
    <name type="common">Cowpea</name>
    <dbReference type="NCBI Taxonomy" id="3917"/>
    <lineage>
        <taxon>Eukaryota</taxon>
        <taxon>Viridiplantae</taxon>
        <taxon>Streptophyta</taxon>
        <taxon>Embryophyta</taxon>
        <taxon>Tracheophyta</taxon>
        <taxon>Spermatophyta</taxon>
        <taxon>Magnoliopsida</taxon>
        <taxon>eudicotyledons</taxon>
        <taxon>Gunneridae</taxon>
        <taxon>Pentapetalae</taxon>
        <taxon>rosids</taxon>
        <taxon>fabids</taxon>
        <taxon>Fabales</taxon>
        <taxon>Fabaceae</taxon>
        <taxon>Papilionoideae</taxon>
        <taxon>50 kb inversion clade</taxon>
        <taxon>NPAAA clade</taxon>
        <taxon>indigoferoid/millettioid clade</taxon>
        <taxon>Phaseoleae</taxon>
        <taxon>Vigna</taxon>
    </lineage>
</organism>
<dbReference type="AlphaFoldDB" id="A0A4D6LGG5"/>
<reference evidence="1 2" key="1">
    <citation type="submission" date="2019-04" db="EMBL/GenBank/DDBJ databases">
        <title>An improved genome assembly and genetic linkage map for asparagus bean, Vigna unguiculata ssp. sesquipedialis.</title>
        <authorList>
            <person name="Xia Q."/>
            <person name="Zhang R."/>
            <person name="Dong Y."/>
        </authorList>
    </citation>
    <scope>NUCLEOTIDE SEQUENCE [LARGE SCALE GENOMIC DNA]</scope>
    <source>
        <tissue evidence="1">Leaf</tissue>
    </source>
</reference>
<evidence type="ECO:0000313" key="1">
    <source>
        <dbReference type="EMBL" id="QCD87732.1"/>
    </source>
</evidence>
<dbReference type="Proteomes" id="UP000501690">
    <property type="component" value="Linkage Group LG3"/>
</dbReference>
<accession>A0A4D6LGG5</accession>
<proteinExistence type="predicted"/>
<keyword evidence="2" id="KW-1185">Reference proteome</keyword>
<name>A0A4D6LGG5_VIGUN</name>
<dbReference type="EMBL" id="CP039347">
    <property type="protein sequence ID" value="QCD87732.1"/>
    <property type="molecule type" value="Genomic_DNA"/>
</dbReference>
<protein>
    <submittedName>
        <fullName evidence="1">Uncharacterized protein</fullName>
    </submittedName>
</protein>
<sequence length="69" mass="7667">MDAMNPITFVGFDHNATTIPKKSSSDIIDSLEKSKRGVHGPKKIIESFNEGMLKSMDQCTKSVELEKPK</sequence>
<evidence type="ECO:0000313" key="2">
    <source>
        <dbReference type="Proteomes" id="UP000501690"/>
    </source>
</evidence>
<gene>
    <name evidence="1" type="ORF">DEO72_LG3g2272</name>
</gene>